<dbReference type="PANTHER" id="PTHR11538:SF41">
    <property type="entry name" value="PHENYLALANINE--TRNA LIGASE, MITOCHONDRIAL"/>
    <property type="match status" value="1"/>
</dbReference>
<keyword evidence="12" id="KW-0460">Magnesium</keyword>
<evidence type="ECO:0000256" key="7">
    <source>
        <dbReference type="ARBA" id="ARBA00022490"/>
    </source>
</evidence>
<comment type="cofactor">
    <cofactor evidence="1">
        <name>Mg(2+)</name>
        <dbReference type="ChEBI" id="CHEBI:18420"/>
    </cofactor>
</comment>
<evidence type="ECO:0000256" key="16">
    <source>
        <dbReference type="ARBA" id="ARBA00049255"/>
    </source>
</evidence>
<dbReference type="FunFam" id="3.30.930.10:FF:000003">
    <property type="entry name" value="Phenylalanine--tRNA ligase alpha subunit"/>
    <property type="match status" value="1"/>
</dbReference>
<reference evidence="18" key="1">
    <citation type="submission" date="2018-05" db="EMBL/GenBank/DDBJ databases">
        <authorList>
            <person name="Lanie J.A."/>
            <person name="Ng W.-L."/>
            <person name="Kazmierczak K.M."/>
            <person name="Andrzejewski T.M."/>
            <person name="Davidsen T.M."/>
            <person name="Wayne K.J."/>
            <person name="Tettelin H."/>
            <person name="Glass J.I."/>
            <person name="Rusch D."/>
            <person name="Podicherti R."/>
            <person name="Tsui H.-C.T."/>
            <person name="Winkler M.E."/>
        </authorList>
    </citation>
    <scope>NUCLEOTIDE SEQUENCE</scope>
</reference>
<evidence type="ECO:0000256" key="4">
    <source>
        <dbReference type="ARBA" id="ARBA00011209"/>
    </source>
</evidence>
<dbReference type="EC" id="6.1.1.20" evidence="5"/>
<evidence type="ECO:0000256" key="8">
    <source>
        <dbReference type="ARBA" id="ARBA00022598"/>
    </source>
</evidence>
<evidence type="ECO:0000256" key="12">
    <source>
        <dbReference type="ARBA" id="ARBA00022842"/>
    </source>
</evidence>
<keyword evidence="9" id="KW-0479">Metal-binding</keyword>
<dbReference type="PANTHER" id="PTHR11538">
    <property type="entry name" value="PHENYLALANYL-TRNA SYNTHETASE"/>
    <property type="match status" value="1"/>
</dbReference>
<dbReference type="EMBL" id="UINC01005333">
    <property type="protein sequence ID" value="SVA20645.1"/>
    <property type="molecule type" value="Genomic_DNA"/>
</dbReference>
<keyword evidence="7" id="KW-0963">Cytoplasm</keyword>
<dbReference type="Pfam" id="PF02912">
    <property type="entry name" value="Phe_tRNA-synt_N"/>
    <property type="match status" value="1"/>
</dbReference>
<dbReference type="GO" id="GO:0006432">
    <property type="term" value="P:phenylalanyl-tRNA aminoacylation"/>
    <property type="evidence" value="ECO:0007669"/>
    <property type="project" value="InterPro"/>
</dbReference>
<dbReference type="PROSITE" id="PS50862">
    <property type="entry name" value="AA_TRNA_LIGASE_II"/>
    <property type="match status" value="1"/>
</dbReference>
<evidence type="ECO:0000256" key="11">
    <source>
        <dbReference type="ARBA" id="ARBA00022840"/>
    </source>
</evidence>
<dbReference type="AlphaFoldDB" id="A0A381TXB6"/>
<evidence type="ECO:0000256" key="14">
    <source>
        <dbReference type="ARBA" id="ARBA00023146"/>
    </source>
</evidence>
<keyword evidence="14" id="KW-0030">Aminoacyl-tRNA synthetase</keyword>
<comment type="catalytic activity">
    <reaction evidence="16">
        <text>tRNA(Phe) + L-phenylalanine + ATP = L-phenylalanyl-tRNA(Phe) + AMP + diphosphate + H(+)</text>
        <dbReference type="Rhea" id="RHEA:19413"/>
        <dbReference type="Rhea" id="RHEA-COMP:9668"/>
        <dbReference type="Rhea" id="RHEA-COMP:9699"/>
        <dbReference type="ChEBI" id="CHEBI:15378"/>
        <dbReference type="ChEBI" id="CHEBI:30616"/>
        <dbReference type="ChEBI" id="CHEBI:33019"/>
        <dbReference type="ChEBI" id="CHEBI:58095"/>
        <dbReference type="ChEBI" id="CHEBI:78442"/>
        <dbReference type="ChEBI" id="CHEBI:78531"/>
        <dbReference type="ChEBI" id="CHEBI:456215"/>
        <dbReference type="EC" id="6.1.1.20"/>
    </reaction>
</comment>
<comment type="subcellular location">
    <subcellularLocation>
        <location evidence="2">Cytoplasm</location>
    </subcellularLocation>
</comment>
<gene>
    <name evidence="18" type="ORF">METZ01_LOCUS73499</name>
</gene>
<dbReference type="GO" id="GO:0004826">
    <property type="term" value="F:phenylalanine-tRNA ligase activity"/>
    <property type="evidence" value="ECO:0007669"/>
    <property type="project" value="UniProtKB-EC"/>
</dbReference>
<comment type="subunit">
    <text evidence="4">Tetramer of two alpha and two beta subunits.</text>
</comment>
<evidence type="ECO:0000256" key="6">
    <source>
        <dbReference type="ARBA" id="ARBA00015409"/>
    </source>
</evidence>
<keyword evidence="13" id="KW-0648">Protein biosynthesis</keyword>
<evidence type="ECO:0000313" key="18">
    <source>
        <dbReference type="EMBL" id="SVA20645.1"/>
    </source>
</evidence>
<evidence type="ECO:0000256" key="15">
    <source>
        <dbReference type="ARBA" id="ARBA00030612"/>
    </source>
</evidence>
<dbReference type="InterPro" id="IPR004188">
    <property type="entry name" value="Phe-tRNA_ligase_II_N"/>
</dbReference>
<evidence type="ECO:0000259" key="17">
    <source>
        <dbReference type="PROSITE" id="PS50862"/>
    </source>
</evidence>
<dbReference type="GO" id="GO:0000049">
    <property type="term" value="F:tRNA binding"/>
    <property type="evidence" value="ECO:0007669"/>
    <property type="project" value="InterPro"/>
</dbReference>
<protein>
    <recommendedName>
        <fullName evidence="6">Phenylalanine--tRNA ligase alpha subunit</fullName>
        <ecNumber evidence="5">6.1.1.20</ecNumber>
    </recommendedName>
    <alternativeName>
        <fullName evidence="15">Phenylalanyl-tRNA synthetase alpha subunit</fullName>
    </alternativeName>
</protein>
<dbReference type="InterPro" id="IPR045864">
    <property type="entry name" value="aa-tRNA-synth_II/BPL/LPL"/>
</dbReference>
<dbReference type="Gene3D" id="3.30.930.10">
    <property type="entry name" value="Bira Bifunctional Protein, Domain 2"/>
    <property type="match status" value="1"/>
</dbReference>
<dbReference type="GO" id="GO:0005524">
    <property type="term" value="F:ATP binding"/>
    <property type="evidence" value="ECO:0007669"/>
    <property type="project" value="UniProtKB-KW"/>
</dbReference>
<dbReference type="InterPro" id="IPR002319">
    <property type="entry name" value="Phenylalanyl-tRNA_Synthase"/>
</dbReference>
<dbReference type="InterPro" id="IPR010978">
    <property type="entry name" value="tRNA-bd_arm"/>
</dbReference>
<dbReference type="InterPro" id="IPR004529">
    <property type="entry name" value="Phe-tRNA-synth_IIc_asu"/>
</dbReference>
<feature type="non-terminal residue" evidence="18">
    <location>
        <position position="1"/>
    </location>
</feature>
<keyword evidence="8" id="KW-0436">Ligase</keyword>
<evidence type="ECO:0000256" key="2">
    <source>
        <dbReference type="ARBA" id="ARBA00004496"/>
    </source>
</evidence>
<comment type="similarity">
    <text evidence="3">Belongs to the class-II aminoacyl-tRNA synthetase family. Phe-tRNA synthetase alpha subunit type 1 subfamily.</text>
</comment>
<keyword evidence="10" id="KW-0547">Nucleotide-binding</keyword>
<sequence>VSQKSAGDELSAKITEVIEAVSGTTTLSALETIRIAHLGRKGYLTLQLKQIGSLPVEERKAYGQALNIAKQKLAVAIDRKAEFLEQQAQSNALDRDIIDVSLPGRAIQHGTLHPISRSVRRITTIFRRLGFDVADGPEIEDDFHNFGALNIPEDHPARAMHDTFYLSPGVVLRTHTSPVQVRYMENQELPIRVIAPGKVYRCDSDVTHTPMFNQVEGLAVDVDITFSDLKGILIHFVREFFEQDLPVRFRPSYFPFTEPSAEVDMGCVFCASTGCRVCQHTGWLEILGCGMVHPEVFRQVGIDNEKYTGYAFGMGIERVTMLRYGVDDLRLFFDNELSFLNQFS</sequence>
<dbReference type="NCBIfam" id="TIGR00468">
    <property type="entry name" value="pheS"/>
    <property type="match status" value="1"/>
</dbReference>
<dbReference type="GO" id="GO:0005737">
    <property type="term" value="C:cytoplasm"/>
    <property type="evidence" value="ECO:0007669"/>
    <property type="project" value="UniProtKB-SubCell"/>
</dbReference>
<evidence type="ECO:0000256" key="9">
    <source>
        <dbReference type="ARBA" id="ARBA00022723"/>
    </source>
</evidence>
<dbReference type="InterPro" id="IPR006195">
    <property type="entry name" value="aa-tRNA-synth_II"/>
</dbReference>
<dbReference type="GO" id="GO:0046872">
    <property type="term" value="F:metal ion binding"/>
    <property type="evidence" value="ECO:0007669"/>
    <property type="project" value="UniProtKB-KW"/>
</dbReference>
<evidence type="ECO:0000256" key="10">
    <source>
        <dbReference type="ARBA" id="ARBA00022741"/>
    </source>
</evidence>
<dbReference type="InterPro" id="IPR022911">
    <property type="entry name" value="Phe_tRNA_ligase_alpha1_bac"/>
</dbReference>
<feature type="domain" description="Aminoacyl-transfer RNA synthetases class-II family profile" evidence="17">
    <location>
        <begin position="125"/>
        <end position="322"/>
    </location>
</feature>
<name>A0A381TXB6_9ZZZZ</name>
<proteinExistence type="inferred from homology"/>
<dbReference type="Pfam" id="PF01409">
    <property type="entry name" value="tRNA-synt_2d"/>
    <property type="match status" value="1"/>
</dbReference>
<accession>A0A381TXB6</accession>
<dbReference type="HAMAP" id="MF_00281">
    <property type="entry name" value="Phe_tRNA_synth_alpha1"/>
    <property type="match status" value="1"/>
</dbReference>
<keyword evidence="11" id="KW-0067">ATP-binding</keyword>
<evidence type="ECO:0000256" key="5">
    <source>
        <dbReference type="ARBA" id="ARBA00012814"/>
    </source>
</evidence>
<evidence type="ECO:0000256" key="1">
    <source>
        <dbReference type="ARBA" id="ARBA00001946"/>
    </source>
</evidence>
<dbReference type="SUPFAM" id="SSF46589">
    <property type="entry name" value="tRNA-binding arm"/>
    <property type="match status" value="1"/>
</dbReference>
<dbReference type="CDD" id="cd00496">
    <property type="entry name" value="PheRS_alpha_core"/>
    <property type="match status" value="1"/>
</dbReference>
<evidence type="ECO:0000256" key="3">
    <source>
        <dbReference type="ARBA" id="ARBA00010207"/>
    </source>
</evidence>
<dbReference type="SUPFAM" id="SSF55681">
    <property type="entry name" value="Class II aaRS and biotin synthetases"/>
    <property type="match status" value="1"/>
</dbReference>
<organism evidence="18">
    <name type="scientific">marine metagenome</name>
    <dbReference type="NCBI Taxonomy" id="408172"/>
    <lineage>
        <taxon>unclassified sequences</taxon>
        <taxon>metagenomes</taxon>
        <taxon>ecological metagenomes</taxon>
    </lineage>
</organism>
<evidence type="ECO:0000256" key="13">
    <source>
        <dbReference type="ARBA" id="ARBA00022917"/>
    </source>
</evidence>